<sequence>VGAPNQNNRFPQAMLPAFPAPGANIYRSTPSLVANFRTTSLLLRDFKALLDSLRDHSTRLVEDAMAVLELLLNTSFYHAFFYQARILLRCQLAYSWEPLLHQIPLPQEKVILGAILGGYQSYIKWIQHECEFFTRTSGDFITQMHTFAVLKAMQLQAKLIFLPTHDLDSMISELQKLKEFYDDPYGAIESPFVVTEKRLHTRFNKFTNMSRSFAEVKMAIETSAKEAEDLRRQGANFLSVYHSQTSAPSLSQEALETAVKKYKETTTVRVYKDELASMEFYCHLPLFARGSLVSVAHKLNSGLSYSRHSIFRLLQTGEYRYGHRYAHLIRSKHSDMFSDFQRIFALHDSLNKKSIGAYSIAKLLILSFLLSRKYDTARKEIIKLMEELNTRDALLNDWLYICNDHLMHISASDALRRHISTLSNGSSHLPLLRVMGMMYYSVQTYMSTTANPLGLYDDLKSPECYLRRTKDQGNDNLKTLLLGTSSRVLMEVVVQSMRWILHRLALALADPTHSPFSLVQSVLLLFNLLVIPLDLLLFVADEEQRADLNKVLCTAAPHLDAVADLIFEGKYGILFMLKSSGYVALITMVHLVAITTKERYYSDLYTTLLKQLEAESVPSANRYFIKRYSLIRTQSRSQGK</sequence>
<reference evidence="2 3" key="2">
    <citation type="journal article" date="2013" name="Genome Biol. Evol.">
        <title>Genome sequencing of Giardia lamblia genotypes A2 and B isolates (DH and GS) and comparative analysis with the genomes of genotypes A1 and E (WB and Pig).</title>
        <authorList>
            <person name="Adam R.D."/>
            <person name="Dahlstrom E.W."/>
            <person name="Martens C.A."/>
            <person name="Bruno D.P."/>
            <person name="Barbian K.D."/>
            <person name="Ricklefs S.M."/>
            <person name="Hernandez M.M."/>
            <person name="Narla N.P."/>
            <person name="Patel R.B."/>
            <person name="Porcella S.F."/>
            <person name="Nash T.E."/>
        </authorList>
    </citation>
    <scope>NUCLEOTIDE SEQUENCE [LARGE SCALE GENOMIC DNA]</scope>
    <source>
        <strain evidence="2 3">GS</strain>
    </source>
</reference>
<reference evidence="3" key="1">
    <citation type="submission" date="2012-02" db="EMBL/GenBank/DDBJ databases">
        <title>Genome sequencing of Giardia lamblia Genotypes A2 and B isolates (DH and GS) and comparative analysis with the genomes of Genotypes A1 and E (WB and Pig).</title>
        <authorList>
            <person name="Adam R."/>
            <person name="Dahlstrom E."/>
            <person name="Martens C."/>
            <person name="Bruno D."/>
            <person name="Barbian K."/>
            <person name="Porcella S.F."/>
            <person name="Nash T."/>
        </authorList>
    </citation>
    <scope>NUCLEOTIDE SEQUENCE</scope>
    <source>
        <strain evidence="3">GS</strain>
    </source>
</reference>
<feature type="non-terminal residue" evidence="2">
    <location>
        <position position="1"/>
    </location>
</feature>
<keyword evidence="1" id="KW-0812">Transmembrane</keyword>
<evidence type="ECO:0000313" key="2">
    <source>
        <dbReference type="EMBL" id="ESU43648.1"/>
    </source>
</evidence>
<comment type="caution">
    <text evidence="2">The sequence shown here is derived from an EMBL/GenBank/DDBJ whole genome shotgun (WGS) entry which is preliminary data.</text>
</comment>
<organism evidence="2 3">
    <name type="scientific">Giardia intestinalis</name>
    <name type="common">Giardia lamblia</name>
    <dbReference type="NCBI Taxonomy" id="5741"/>
    <lineage>
        <taxon>Eukaryota</taxon>
        <taxon>Metamonada</taxon>
        <taxon>Diplomonadida</taxon>
        <taxon>Hexamitidae</taxon>
        <taxon>Giardiinae</taxon>
        <taxon>Giardia</taxon>
    </lineage>
</organism>
<keyword evidence="1" id="KW-0472">Membrane</keyword>
<keyword evidence="1" id="KW-1133">Transmembrane helix</keyword>
<dbReference type="VEuPathDB" id="GiardiaDB:GL50803_0016184"/>
<feature type="transmembrane region" description="Helical" evidence="1">
    <location>
        <begin position="571"/>
        <end position="594"/>
    </location>
</feature>
<dbReference type="AlphaFoldDB" id="V6TXJ9"/>
<evidence type="ECO:0000313" key="3">
    <source>
        <dbReference type="Proteomes" id="UP000018040"/>
    </source>
</evidence>
<proteinExistence type="predicted"/>
<protein>
    <submittedName>
        <fullName evidence="2">Uncharacterized protein</fullName>
    </submittedName>
</protein>
<dbReference type="OrthoDB" id="10255376at2759"/>
<dbReference type="VEuPathDB" id="GiardiaDB:GL50581_2393"/>
<dbReference type="EMBL" id="AHHH01000042">
    <property type="protein sequence ID" value="ESU43648.1"/>
    <property type="molecule type" value="Genomic_DNA"/>
</dbReference>
<dbReference type="VEuPathDB" id="GiardiaDB:QR46_1674"/>
<gene>
    <name evidence="2" type="ORF">GSB_151421</name>
</gene>
<name>V6TXJ9_GIAIN</name>
<dbReference type="VEuPathDB" id="GiardiaDB:DHA2_153554"/>
<accession>V6TXJ9</accession>
<evidence type="ECO:0000256" key="1">
    <source>
        <dbReference type="SAM" id="Phobius"/>
    </source>
</evidence>
<dbReference type="Proteomes" id="UP000018040">
    <property type="component" value="Unassembled WGS sequence"/>
</dbReference>